<accession>A0A8I3ZZ44</accession>
<reference evidence="1" key="3">
    <citation type="submission" date="2025-09" db="UniProtKB">
        <authorList>
            <consortium name="Ensembl"/>
        </authorList>
    </citation>
    <scope>IDENTIFICATION</scope>
</reference>
<dbReference type="Proteomes" id="UP000008225">
    <property type="component" value="Chromosome 4"/>
</dbReference>
<dbReference type="GeneTree" id="ENSGT00940000161627"/>
<dbReference type="PANTHER" id="PTHR46254">
    <property type="entry name" value="PROTEIN GVQW1-RELATED"/>
    <property type="match status" value="1"/>
</dbReference>
<dbReference type="Ensembl" id="ENSCJAT00000133723.1">
    <property type="protein sequence ID" value="ENSCJAP00000081408.1"/>
    <property type="gene ID" value="ENSCJAG00000074460.1"/>
</dbReference>
<evidence type="ECO:0000313" key="1">
    <source>
        <dbReference type="Ensembl" id="ENSCJAP00000081408.1"/>
    </source>
</evidence>
<sequence length="86" mass="9620">MIPITECGPKQQSRGKFPGISAENRMESCSIAQNGVQWHNLSSLQPLPPGFKQFTCLTLPRSRDYRYVPPSPAIFCIFSRYGVSPC</sequence>
<protein>
    <submittedName>
        <fullName evidence="1">Uncharacterized protein</fullName>
    </submittedName>
</protein>
<reference evidence="1 2" key="1">
    <citation type="submission" date="2009-03" db="EMBL/GenBank/DDBJ databases">
        <authorList>
            <person name="Warren W."/>
            <person name="Ye L."/>
            <person name="Minx P."/>
            <person name="Worley K."/>
            <person name="Gibbs R."/>
            <person name="Wilson R.K."/>
        </authorList>
    </citation>
    <scope>NUCLEOTIDE SEQUENCE [LARGE SCALE GENOMIC DNA]</scope>
</reference>
<proteinExistence type="predicted"/>
<dbReference type="PANTHER" id="PTHR46254:SF12">
    <property type="entry name" value="RNA BINDING MOTIF SINGLE STRANDED INTERACTING PROTEIN 2"/>
    <property type="match status" value="1"/>
</dbReference>
<evidence type="ECO:0000313" key="2">
    <source>
        <dbReference type="Proteomes" id="UP000008225"/>
    </source>
</evidence>
<keyword evidence="2" id="KW-1185">Reference proteome</keyword>
<reference evidence="1" key="2">
    <citation type="submission" date="2025-08" db="UniProtKB">
        <authorList>
            <consortium name="Ensembl"/>
        </authorList>
    </citation>
    <scope>IDENTIFICATION</scope>
</reference>
<dbReference type="AlphaFoldDB" id="A0A8I3ZZ44"/>
<organism evidence="1 2">
    <name type="scientific">Callithrix jacchus</name>
    <name type="common">White-tufted-ear marmoset</name>
    <name type="synonym">Simia Jacchus</name>
    <dbReference type="NCBI Taxonomy" id="9483"/>
    <lineage>
        <taxon>Eukaryota</taxon>
        <taxon>Metazoa</taxon>
        <taxon>Chordata</taxon>
        <taxon>Craniata</taxon>
        <taxon>Vertebrata</taxon>
        <taxon>Euteleostomi</taxon>
        <taxon>Mammalia</taxon>
        <taxon>Eutheria</taxon>
        <taxon>Euarchontoglires</taxon>
        <taxon>Primates</taxon>
        <taxon>Haplorrhini</taxon>
        <taxon>Platyrrhini</taxon>
        <taxon>Cebidae</taxon>
        <taxon>Callitrichinae</taxon>
        <taxon>Callithrix</taxon>
        <taxon>Callithrix</taxon>
    </lineage>
</organism>
<name>A0A8I3ZZ44_CALJA</name>